<dbReference type="OrthoDB" id="9804454at2"/>
<dbReference type="GO" id="GO:0050661">
    <property type="term" value="F:NADP binding"/>
    <property type="evidence" value="ECO:0007669"/>
    <property type="project" value="InterPro"/>
</dbReference>
<dbReference type="RefSeq" id="WP_046828424.1">
    <property type="nucleotide sequence ID" value="NZ_LBIA02000001.1"/>
</dbReference>
<dbReference type="Gene3D" id="3.20.20.70">
    <property type="entry name" value="Aldolase class I"/>
    <property type="match status" value="1"/>
</dbReference>
<dbReference type="STRING" id="211460.YH63_13125"/>
<keyword evidence="5" id="KW-0560">Oxidoreductase</keyword>
<accession>A0A4U6BPL9</accession>
<proteinExistence type="predicted"/>
<comment type="cofactor">
    <cofactor evidence="1">
        <name>FMN</name>
        <dbReference type="ChEBI" id="CHEBI:58210"/>
    </cofactor>
</comment>
<evidence type="ECO:0000256" key="5">
    <source>
        <dbReference type="ARBA" id="ARBA00023002"/>
    </source>
</evidence>
<evidence type="ECO:0000313" key="7">
    <source>
        <dbReference type="EMBL" id="TKT70958.1"/>
    </source>
</evidence>
<dbReference type="Proteomes" id="UP000034832">
    <property type="component" value="Unassembled WGS sequence"/>
</dbReference>
<evidence type="ECO:0000256" key="3">
    <source>
        <dbReference type="ARBA" id="ARBA00022643"/>
    </source>
</evidence>
<dbReference type="SUPFAM" id="SSF51395">
    <property type="entry name" value="FMN-linked oxidoreductases"/>
    <property type="match status" value="1"/>
</dbReference>
<dbReference type="InterPro" id="IPR013785">
    <property type="entry name" value="Aldolase_TIM"/>
</dbReference>
<dbReference type="EMBL" id="LBIA02000001">
    <property type="protein sequence ID" value="TKT70958.1"/>
    <property type="molecule type" value="Genomic_DNA"/>
</dbReference>
<dbReference type="AlphaFoldDB" id="A0A4U6BPL9"/>
<keyword evidence="8" id="KW-1185">Reference proteome</keyword>
<dbReference type="Pfam" id="PF00724">
    <property type="entry name" value="Oxidored_FMN"/>
    <property type="match status" value="1"/>
</dbReference>
<organism evidence="7 8">
    <name type="scientific">Afipia massiliensis</name>
    <dbReference type="NCBI Taxonomy" id="211460"/>
    <lineage>
        <taxon>Bacteria</taxon>
        <taxon>Pseudomonadati</taxon>
        <taxon>Pseudomonadota</taxon>
        <taxon>Alphaproteobacteria</taxon>
        <taxon>Hyphomicrobiales</taxon>
        <taxon>Nitrobacteraceae</taxon>
        <taxon>Afipia</taxon>
    </lineage>
</organism>
<name>A0A4U6BPL9_9BRAD</name>
<dbReference type="PANTHER" id="PTHR43303">
    <property type="entry name" value="NADPH DEHYDROGENASE C23G7.10C-RELATED"/>
    <property type="match status" value="1"/>
</dbReference>
<keyword evidence="4" id="KW-0521">NADP</keyword>
<keyword evidence="2" id="KW-0285">Flavoprotein</keyword>
<keyword evidence="3" id="KW-0288">FMN</keyword>
<dbReference type="InterPro" id="IPR044152">
    <property type="entry name" value="YqjM-like"/>
</dbReference>
<feature type="domain" description="NADH:flavin oxidoreductase/NADH oxidase N-terminal" evidence="6">
    <location>
        <begin position="6"/>
        <end position="346"/>
    </location>
</feature>
<evidence type="ECO:0000256" key="4">
    <source>
        <dbReference type="ARBA" id="ARBA00022857"/>
    </source>
</evidence>
<dbReference type="CDD" id="cd02932">
    <property type="entry name" value="OYE_YqiM_FMN"/>
    <property type="match status" value="1"/>
</dbReference>
<evidence type="ECO:0000259" key="6">
    <source>
        <dbReference type="Pfam" id="PF00724"/>
    </source>
</evidence>
<reference evidence="7" key="1">
    <citation type="submission" date="2019-04" db="EMBL/GenBank/DDBJ databases">
        <title>Whole genome sequencing of cave bacteria.</title>
        <authorList>
            <person name="Gan H.M."/>
            <person name="Barton H."/>
            <person name="Savka M.A."/>
        </authorList>
    </citation>
    <scope>NUCLEOTIDE SEQUENCE [LARGE SCALE GENOMIC DNA]</scope>
    <source>
        <strain evidence="7">LC387</strain>
    </source>
</reference>
<sequence length="392" mass="43141">MSQPRLFTPIALRSITAKNRIVISPMCQYSADDGLANDWHLIHLGKFAQGGAGIVMTEAAAVTAEGRITHGDLGLWHDGQIGPLKRIAAFLRDNGSVPAIQLAHAGRKASMQRPWYGNAALTAEDHARGDKPWTIVAPSAIPMDDGWLMPHELTESDLEKLREDWRLAALRAVEADFDVLEIHCAHGYLLHEFLSPLSNHRTDAYGGDRAGRMKYPLEIIETVRAVWPLGRPLFVRISSVDGIDGGIDISDSVAFVNEAKARGVDVIDCSSGGLMGSATAARIPRGYSFQVPFAEQIRRETKVTTMAVGLILHPQQAEDVIAEDRTDLVAIGREALFDPNWPLHAELALRETKGEIGDGTFASWPKQYGWWLERREPGLRKLDGPALPFRKV</sequence>
<gene>
    <name evidence="7" type="ORF">YH63_005800</name>
</gene>
<dbReference type="GO" id="GO:0010181">
    <property type="term" value="F:FMN binding"/>
    <property type="evidence" value="ECO:0007669"/>
    <property type="project" value="InterPro"/>
</dbReference>
<comment type="caution">
    <text evidence="7">The sequence shown here is derived from an EMBL/GenBank/DDBJ whole genome shotgun (WGS) entry which is preliminary data.</text>
</comment>
<dbReference type="GO" id="GO:0003959">
    <property type="term" value="F:NADPH dehydrogenase activity"/>
    <property type="evidence" value="ECO:0007669"/>
    <property type="project" value="InterPro"/>
</dbReference>
<evidence type="ECO:0000256" key="2">
    <source>
        <dbReference type="ARBA" id="ARBA00022630"/>
    </source>
</evidence>
<dbReference type="PANTHER" id="PTHR43303:SF4">
    <property type="entry name" value="NADPH DEHYDROGENASE C23G7.10C-RELATED"/>
    <property type="match status" value="1"/>
</dbReference>
<evidence type="ECO:0000256" key="1">
    <source>
        <dbReference type="ARBA" id="ARBA00001917"/>
    </source>
</evidence>
<protein>
    <submittedName>
        <fullName evidence="7">NADH:flavin oxidoreductase/NADH oxidase</fullName>
    </submittedName>
</protein>
<dbReference type="InterPro" id="IPR001155">
    <property type="entry name" value="OxRdtase_FMN_N"/>
</dbReference>
<evidence type="ECO:0000313" key="8">
    <source>
        <dbReference type="Proteomes" id="UP000034832"/>
    </source>
</evidence>